<feature type="region of interest" description="Disordered" evidence="1">
    <location>
        <begin position="411"/>
        <end position="477"/>
    </location>
</feature>
<dbReference type="Proteomes" id="UP000187172">
    <property type="component" value="Unassembled WGS sequence"/>
</dbReference>
<protein>
    <recommendedName>
        <fullName evidence="5">YbbR-like domain-containing protein YbbR</fullName>
    </recommendedName>
</protein>
<evidence type="ECO:0000256" key="2">
    <source>
        <dbReference type="SAM" id="SignalP"/>
    </source>
</evidence>
<dbReference type="PANTHER" id="PTHR37804">
    <property type="entry name" value="CDAA REGULATORY PROTEIN CDAR"/>
    <property type="match status" value="1"/>
</dbReference>
<dbReference type="Pfam" id="PF07949">
    <property type="entry name" value="YbbR"/>
    <property type="match status" value="3"/>
</dbReference>
<evidence type="ECO:0000313" key="3">
    <source>
        <dbReference type="EMBL" id="OMF48384.1"/>
    </source>
</evidence>
<evidence type="ECO:0000313" key="4">
    <source>
        <dbReference type="Proteomes" id="UP000187172"/>
    </source>
</evidence>
<dbReference type="Gene3D" id="2.170.120.40">
    <property type="entry name" value="YbbR-like domain"/>
    <property type="match status" value="2"/>
</dbReference>
<reference evidence="3 4" key="1">
    <citation type="submission" date="2016-11" db="EMBL/GenBank/DDBJ databases">
        <title>Paenibacillus species isolates.</title>
        <authorList>
            <person name="Beno S.M."/>
        </authorList>
    </citation>
    <scope>NUCLEOTIDE SEQUENCE [LARGE SCALE GENOMIC DNA]</scope>
    <source>
        <strain evidence="3 4">FSL R5-0378</strain>
    </source>
</reference>
<gene>
    <name evidence="3" type="ORF">BK138_31935</name>
</gene>
<feature type="chain" id="PRO_5038523085" description="YbbR-like domain-containing protein YbbR" evidence="2">
    <location>
        <begin position="29"/>
        <end position="477"/>
    </location>
</feature>
<dbReference type="InterPro" id="IPR012505">
    <property type="entry name" value="YbbR"/>
</dbReference>
<keyword evidence="2" id="KW-0732">Signal</keyword>
<keyword evidence="4" id="KW-1185">Reference proteome</keyword>
<comment type="caution">
    <text evidence="3">The sequence shown here is derived from an EMBL/GenBank/DDBJ whole genome shotgun (WGS) entry which is preliminary data.</text>
</comment>
<name>A0A1R1E982_9BACL</name>
<sequence length="477" mass="50507">MNKWINNNNISKVLALAVSILLWSMVHLNDVTPTPTAKIDSRIIDNVKVQAFGLDEKKYILSAMDTDQVQLEVKGKKSDLLSMYSEDYKVRLDLSKAKVGTSTLPLTVDVPSGIEVVNVQPSTVTVNIEKRDTSSFPVSIVTSGEPAAGYQMGSITMEPATVSVTLPESDLKRVDKIQGSVSIDGEDATIKEKRVKLTALDKQGKEIEGAVIEPSTISVVVPITPPYKEVPIELHYSGQLPDGLVISKAQPSVTTVKLYGSQDALAGIKSYNDVDVDLGQIKEAGTMVLPVDLTPPQGFEKIEPSSMEVEITTVSNSQRVIDDIPIKISGAGSDVQAAIKSPASGTMSLKLSGAPGLLNSLTKDDIQLIASVGNLKPGTHQVNLQVVLPRYVSRVDQGNALTATIEIKDNAAATSTQPDSKPEDNSKGTTDNGNKGTGGNSGSETDSTNVDETDNNGTAGDTTPPEGQEPQTDTGSP</sequence>
<dbReference type="RefSeq" id="WP_076176249.1">
    <property type="nucleotide sequence ID" value="NZ_MRTP01000017.1"/>
</dbReference>
<dbReference type="STRING" id="297318.BK138_31935"/>
<organism evidence="3 4">
    <name type="scientific">Paenibacillus rhizosphaerae</name>
    <dbReference type="NCBI Taxonomy" id="297318"/>
    <lineage>
        <taxon>Bacteria</taxon>
        <taxon>Bacillati</taxon>
        <taxon>Bacillota</taxon>
        <taxon>Bacilli</taxon>
        <taxon>Bacillales</taxon>
        <taxon>Paenibacillaceae</taxon>
        <taxon>Paenibacillus</taxon>
    </lineage>
</organism>
<dbReference type="EMBL" id="MRTP01000017">
    <property type="protein sequence ID" value="OMF48384.1"/>
    <property type="molecule type" value="Genomic_DNA"/>
</dbReference>
<dbReference type="Gene3D" id="2.170.120.30">
    <property type="match status" value="2"/>
</dbReference>
<dbReference type="AlphaFoldDB" id="A0A1R1E982"/>
<accession>A0A1R1E982</accession>
<feature type="signal peptide" evidence="2">
    <location>
        <begin position="1"/>
        <end position="28"/>
    </location>
</feature>
<dbReference type="CDD" id="cd20206">
    <property type="entry name" value="YbbR"/>
    <property type="match status" value="1"/>
</dbReference>
<dbReference type="InterPro" id="IPR053154">
    <property type="entry name" value="c-di-AMP_regulator"/>
</dbReference>
<evidence type="ECO:0000256" key="1">
    <source>
        <dbReference type="SAM" id="MobiDB-lite"/>
    </source>
</evidence>
<evidence type="ECO:0008006" key="5">
    <source>
        <dbReference type="Google" id="ProtNLM"/>
    </source>
</evidence>
<dbReference type="PANTHER" id="PTHR37804:SF1">
    <property type="entry name" value="CDAA REGULATORY PROTEIN CDAR"/>
    <property type="match status" value="1"/>
</dbReference>
<proteinExistence type="predicted"/>